<dbReference type="PANTHER" id="PTHR46071">
    <property type="entry name" value="ANKYRIN REPEAT AND BTB/POZ DOMAIN-CONTAINING"/>
    <property type="match status" value="1"/>
</dbReference>
<dbReference type="Pfam" id="PF00651">
    <property type="entry name" value="BTB"/>
    <property type="match status" value="1"/>
</dbReference>
<feature type="domain" description="BTB" evidence="1">
    <location>
        <begin position="286"/>
        <end position="353"/>
    </location>
</feature>
<dbReference type="PANTHER" id="PTHR46071:SF2">
    <property type="entry name" value="ANKYRIN REPEAT AND BTB_POZ DOMAIN-CONTAINING PROTEIN 2-LIKE PROTEIN"/>
    <property type="match status" value="1"/>
</dbReference>
<dbReference type="SMART" id="SM00225">
    <property type="entry name" value="BTB"/>
    <property type="match status" value="1"/>
</dbReference>
<reference evidence="2 3" key="1">
    <citation type="submission" date="2023-03" db="EMBL/GenBank/DDBJ databases">
        <title>Genome insight into feeding habits of ladybird beetles.</title>
        <authorList>
            <person name="Li H.-S."/>
            <person name="Huang Y.-H."/>
            <person name="Pang H."/>
        </authorList>
    </citation>
    <scope>NUCLEOTIDE SEQUENCE [LARGE SCALE GENOMIC DNA]</scope>
    <source>
        <strain evidence="2">SYSU_2023b</strain>
        <tissue evidence="2">Whole body</tissue>
    </source>
</reference>
<gene>
    <name evidence="2" type="ORF">WA026_012380</name>
</gene>
<dbReference type="CDD" id="cd18297">
    <property type="entry name" value="BTB_POZ_ABTB2-like"/>
    <property type="match status" value="1"/>
</dbReference>
<proteinExistence type="predicted"/>
<dbReference type="EMBL" id="JARQZJ010000096">
    <property type="protein sequence ID" value="KAK9885616.1"/>
    <property type="molecule type" value="Genomic_DNA"/>
</dbReference>
<accession>A0AAW1V0G9</accession>
<dbReference type="Gene3D" id="3.30.710.10">
    <property type="entry name" value="Potassium Channel Kv1.1, Chain A"/>
    <property type="match status" value="1"/>
</dbReference>
<dbReference type="InterPro" id="IPR000210">
    <property type="entry name" value="BTB/POZ_dom"/>
</dbReference>
<keyword evidence="3" id="KW-1185">Reference proteome</keyword>
<evidence type="ECO:0000313" key="2">
    <source>
        <dbReference type="EMBL" id="KAK9885616.1"/>
    </source>
</evidence>
<dbReference type="Gene3D" id="1.25.40.20">
    <property type="entry name" value="Ankyrin repeat-containing domain"/>
    <property type="match status" value="1"/>
</dbReference>
<evidence type="ECO:0000313" key="3">
    <source>
        <dbReference type="Proteomes" id="UP001431783"/>
    </source>
</evidence>
<dbReference type="SUPFAM" id="SSF48403">
    <property type="entry name" value="Ankyrin repeat"/>
    <property type="match status" value="1"/>
</dbReference>
<dbReference type="Proteomes" id="UP001431783">
    <property type="component" value="Unassembled WGS sequence"/>
</dbReference>
<evidence type="ECO:0000259" key="1">
    <source>
        <dbReference type="PROSITE" id="PS50097"/>
    </source>
</evidence>
<dbReference type="FunFam" id="3.30.710.10:FF:000030">
    <property type="entry name" value="Ankyrin repeat and BTB/POZ domain-containing protein BTBD11"/>
    <property type="match status" value="1"/>
</dbReference>
<dbReference type="AlphaFoldDB" id="A0AAW1V0G9"/>
<organism evidence="2 3">
    <name type="scientific">Henosepilachna vigintioctopunctata</name>
    <dbReference type="NCBI Taxonomy" id="420089"/>
    <lineage>
        <taxon>Eukaryota</taxon>
        <taxon>Metazoa</taxon>
        <taxon>Ecdysozoa</taxon>
        <taxon>Arthropoda</taxon>
        <taxon>Hexapoda</taxon>
        <taxon>Insecta</taxon>
        <taxon>Pterygota</taxon>
        <taxon>Neoptera</taxon>
        <taxon>Endopterygota</taxon>
        <taxon>Coleoptera</taxon>
        <taxon>Polyphaga</taxon>
        <taxon>Cucujiformia</taxon>
        <taxon>Coccinelloidea</taxon>
        <taxon>Coccinellidae</taxon>
        <taxon>Epilachninae</taxon>
        <taxon>Epilachnini</taxon>
        <taxon>Henosepilachna</taxon>
    </lineage>
</organism>
<name>A0AAW1V0G9_9CUCU</name>
<comment type="caution">
    <text evidence="2">The sequence shown here is derived from an EMBL/GenBank/DDBJ whole genome shotgun (WGS) entry which is preliminary data.</text>
</comment>
<dbReference type="PROSITE" id="PS50097">
    <property type="entry name" value="BTB"/>
    <property type="match status" value="1"/>
</dbReference>
<dbReference type="InterPro" id="IPR052089">
    <property type="entry name" value="Ankyrin-BTB/POZ_domain"/>
</dbReference>
<dbReference type="SMART" id="SM00248">
    <property type="entry name" value="ANK"/>
    <property type="match status" value="2"/>
</dbReference>
<dbReference type="InterPro" id="IPR011333">
    <property type="entry name" value="SKP1/BTB/POZ_sf"/>
</dbReference>
<dbReference type="Pfam" id="PF12796">
    <property type="entry name" value="Ank_2"/>
    <property type="match status" value="1"/>
</dbReference>
<sequence>MLAAINNDDQSLQALLDSGASLDVETPASGSLYYPAVNGECQYWTALTYAAAKGHVRCGRILLERGANVEGGALLSEEKCTLTPLQETTQRGCFSALSVVAAHGHRAILQKLLSQPLASVTKEVLSLEEMLAEGTLPNQNNNSATPQFSKSQIKALQEAMYQSSENNHLDITVEIRSLGIPWTLHCWMHSLRAAHEARLDCVIDQLLQDFLQVCPDEYSSQFVHECLPLLFNIFRYSKKEGTTLLLADIFSTCYGWEPIKLVKDSSPVTTSGSRIDPKYVNNPELSDVTFRVEGRLFYAHKIVLVTASPRLRAMLSSKLCEGGLPIVQINDIRYHIFEIVMKFLYQGGCQALEPPQEDILELMAAANFFQLEGLLRYCETRCATMVALDNVVSMYIHAKVYNAMQLLEYCQGFLMQNMVALLTYDDSVKRLLFAKKVPNHDVLGGLLSTLQSRIKIRKSHNFNVPQTPKPII</sequence>
<dbReference type="CDD" id="cd18491">
    <property type="entry name" value="BACK_ABTB2_like"/>
    <property type="match status" value="1"/>
</dbReference>
<protein>
    <recommendedName>
        <fullName evidence="1">BTB domain-containing protein</fullName>
    </recommendedName>
</protein>
<dbReference type="InterPro" id="IPR036770">
    <property type="entry name" value="Ankyrin_rpt-contain_sf"/>
</dbReference>
<dbReference type="InterPro" id="IPR002110">
    <property type="entry name" value="Ankyrin_rpt"/>
</dbReference>
<dbReference type="SUPFAM" id="SSF54695">
    <property type="entry name" value="POZ domain"/>
    <property type="match status" value="1"/>
</dbReference>